<accession>L5KG88</accession>
<dbReference type="Gene3D" id="1.10.533.10">
    <property type="entry name" value="Death Domain, Fas"/>
    <property type="match status" value="1"/>
</dbReference>
<reference evidence="3" key="1">
    <citation type="journal article" date="2013" name="Science">
        <title>Comparative analysis of bat genomes provides insight into the evolution of flight and immunity.</title>
        <authorList>
            <person name="Zhang G."/>
            <person name="Cowled C."/>
            <person name="Shi Z."/>
            <person name="Huang Z."/>
            <person name="Bishop-Lilly K.A."/>
            <person name="Fang X."/>
            <person name="Wynne J.W."/>
            <person name="Xiong Z."/>
            <person name="Baker M.L."/>
            <person name="Zhao W."/>
            <person name="Tachedjian M."/>
            <person name="Zhu Y."/>
            <person name="Zhou P."/>
            <person name="Jiang X."/>
            <person name="Ng J."/>
            <person name="Yang L."/>
            <person name="Wu L."/>
            <person name="Xiao J."/>
            <person name="Feng Y."/>
            <person name="Chen Y."/>
            <person name="Sun X."/>
            <person name="Zhang Y."/>
            <person name="Marsh G.A."/>
            <person name="Crameri G."/>
            <person name="Broder C.C."/>
            <person name="Frey K.G."/>
            <person name="Wang L.F."/>
            <person name="Wang J."/>
        </authorList>
    </citation>
    <scope>NUCLEOTIDE SEQUENCE [LARGE SCALE GENOMIC DNA]</scope>
</reference>
<organism evidence="2 3">
    <name type="scientific">Pteropus alecto</name>
    <name type="common">Black flying fox</name>
    <dbReference type="NCBI Taxonomy" id="9402"/>
    <lineage>
        <taxon>Eukaryota</taxon>
        <taxon>Metazoa</taxon>
        <taxon>Chordata</taxon>
        <taxon>Craniata</taxon>
        <taxon>Vertebrata</taxon>
        <taxon>Euteleostomi</taxon>
        <taxon>Mammalia</taxon>
        <taxon>Eutheria</taxon>
        <taxon>Laurasiatheria</taxon>
        <taxon>Chiroptera</taxon>
        <taxon>Yinpterochiroptera</taxon>
        <taxon>Pteropodoidea</taxon>
        <taxon>Pteropodidae</taxon>
        <taxon>Pteropodinae</taxon>
        <taxon>Pteropus</taxon>
    </lineage>
</organism>
<dbReference type="EMBL" id="KB030800">
    <property type="protein sequence ID" value="ELK09503.1"/>
    <property type="molecule type" value="Genomic_DNA"/>
</dbReference>
<dbReference type="InterPro" id="IPR053004">
    <property type="entry name" value="MAGUK_Signaling_Regulators"/>
</dbReference>
<dbReference type="SUPFAM" id="SSF47986">
    <property type="entry name" value="DEATH domain"/>
    <property type="match status" value="1"/>
</dbReference>
<proteinExistence type="predicted"/>
<dbReference type="PANTHER" id="PTHR46360:SF1">
    <property type="entry name" value="DISKS LARGE HOMOLOG 5"/>
    <property type="match status" value="1"/>
</dbReference>
<dbReference type="PANTHER" id="PTHR46360">
    <property type="entry name" value="DISKS LARGE HOMOLOG 5"/>
    <property type="match status" value="1"/>
</dbReference>
<keyword evidence="1" id="KW-0472">Membrane</keyword>
<dbReference type="GO" id="GO:0005886">
    <property type="term" value="C:plasma membrane"/>
    <property type="evidence" value="ECO:0007669"/>
    <property type="project" value="TreeGrafter"/>
</dbReference>
<gene>
    <name evidence="2" type="ORF">PAL_GLEAN10020463</name>
</gene>
<evidence type="ECO:0000313" key="3">
    <source>
        <dbReference type="Proteomes" id="UP000010552"/>
    </source>
</evidence>
<sequence>MTEVEAVLGLLEAAGALSPGERRQLDEEAGGTKAELLLKLLLAKERDHFQDLRAALEKTQPHLLPILYLNGVVGPPQPAEGAAPLTLIVANAFLAVLLAGVVLADLVSREELLLLLDCHFLCPGVIVPEDLGLSPVCLLPSAGRD</sequence>
<protein>
    <submittedName>
        <fullName evidence="2">Disks large like protein 5</fullName>
    </submittedName>
</protein>
<name>L5KG88_PTEAL</name>
<dbReference type="Proteomes" id="UP000010552">
    <property type="component" value="Unassembled WGS sequence"/>
</dbReference>
<dbReference type="GO" id="GO:0035331">
    <property type="term" value="P:negative regulation of hippo signaling"/>
    <property type="evidence" value="ECO:0007669"/>
    <property type="project" value="TreeGrafter"/>
</dbReference>
<dbReference type="AlphaFoldDB" id="L5KG88"/>
<dbReference type="InParanoid" id="L5KG88"/>
<keyword evidence="1" id="KW-1133">Transmembrane helix</keyword>
<feature type="transmembrane region" description="Helical" evidence="1">
    <location>
        <begin position="85"/>
        <end position="107"/>
    </location>
</feature>
<dbReference type="STRING" id="9402.L5KG88"/>
<dbReference type="InterPro" id="IPR011029">
    <property type="entry name" value="DEATH-like_dom_sf"/>
</dbReference>
<keyword evidence="1" id="KW-0812">Transmembrane</keyword>
<keyword evidence="3" id="KW-1185">Reference proteome</keyword>
<evidence type="ECO:0000313" key="2">
    <source>
        <dbReference type="EMBL" id="ELK09503.1"/>
    </source>
</evidence>
<evidence type="ECO:0000256" key="1">
    <source>
        <dbReference type="SAM" id="Phobius"/>
    </source>
</evidence>